<keyword evidence="1" id="KW-1133">Transmembrane helix</keyword>
<keyword evidence="3" id="KW-1185">Reference proteome</keyword>
<feature type="transmembrane region" description="Helical" evidence="1">
    <location>
        <begin position="183"/>
        <end position="203"/>
    </location>
</feature>
<evidence type="ECO:0008006" key="4">
    <source>
        <dbReference type="Google" id="ProtNLM"/>
    </source>
</evidence>
<dbReference type="RefSeq" id="WP_281832168.1">
    <property type="nucleotide sequence ID" value="NZ_BSDY01000001.1"/>
</dbReference>
<evidence type="ECO:0000256" key="1">
    <source>
        <dbReference type="SAM" id="Phobius"/>
    </source>
</evidence>
<dbReference type="SUPFAM" id="SSF82185">
    <property type="entry name" value="Histone H3 K4-specific methyltransferase SET7/9 N-terminal domain"/>
    <property type="match status" value="1"/>
</dbReference>
<accession>A0A9W6LLA9</accession>
<feature type="transmembrane region" description="Helical" evidence="1">
    <location>
        <begin position="611"/>
        <end position="629"/>
    </location>
</feature>
<keyword evidence="1" id="KW-0472">Membrane</keyword>
<evidence type="ECO:0000313" key="2">
    <source>
        <dbReference type="EMBL" id="GLI54514.1"/>
    </source>
</evidence>
<feature type="transmembrane region" description="Helical" evidence="1">
    <location>
        <begin position="270"/>
        <end position="295"/>
    </location>
</feature>
<dbReference type="InterPro" id="IPR011652">
    <property type="entry name" value="MORN_2"/>
</dbReference>
<dbReference type="AlphaFoldDB" id="A0A9W6LLA9"/>
<feature type="transmembrane region" description="Helical" evidence="1">
    <location>
        <begin position="209"/>
        <end position="228"/>
    </location>
</feature>
<reference evidence="2" key="1">
    <citation type="submission" date="2022-12" db="EMBL/GenBank/DDBJ databases">
        <title>Reference genome sequencing for broad-spectrum identification of bacterial and archaeal isolates by mass spectrometry.</title>
        <authorList>
            <person name="Sekiguchi Y."/>
            <person name="Tourlousse D.M."/>
        </authorList>
    </citation>
    <scope>NUCLEOTIDE SEQUENCE</scope>
    <source>
        <strain evidence="2">10succ1</strain>
    </source>
</reference>
<dbReference type="Gene3D" id="3.90.930.1">
    <property type="match status" value="1"/>
</dbReference>
<protein>
    <recommendedName>
        <fullName evidence="4">Antitoxin component YwqK of the YwqJK toxin-antitoxin module</fullName>
    </recommendedName>
</protein>
<evidence type="ECO:0000313" key="3">
    <source>
        <dbReference type="Proteomes" id="UP001144471"/>
    </source>
</evidence>
<dbReference type="Proteomes" id="UP001144471">
    <property type="component" value="Unassembled WGS sequence"/>
</dbReference>
<name>A0A9W6LLA9_9FUSO</name>
<proteinExistence type="predicted"/>
<gene>
    <name evidence="2" type="ORF">PM10SUCC1_00290</name>
</gene>
<keyword evidence="1" id="KW-0812">Transmembrane</keyword>
<sequence>MTSIKQRVELFLISENRDGIAYITGEKEPYTGTLVSYYENGKVEAIENYKEGRLEGKCVCYYENGQIKEARNYKTGKPCGKYVAYYENGQIRWKENYKAGKQEIEVVSYYENGQVEFKRNYKASKEQISCYENNHIKENYEVDKEEGEYFRYYKKASKLEISNPKVAFKLYSKLERGNKIFRLRVLIIDILLPVIAFLLAAWLTLSFQLNEILITIFIWIGPTYLISLKRGERQRGFSEWERYQKFGESRFNYFASTYVIIPFLSFVMPLFIYGFVVFVTVTVVLLFLSVTSYVYHLIVGISYRQASGILLHQYVTRNSMIIIFIIIYFILASDAKLKELFSIKKILLRIKVNNKAIFYVFKDMFLLLILYGGSVGIFYNMPIYGIIISLIAGLTSGIFNASSEKDIILGRLYKIAKLRCLIKLNRKTEANFMIDKLQWEDYINKEFSMSNENRELLNIMRLIAEDKSPNEIKKCLKNFTIKSYDKYKQLYLHNIRQTEILLGFNIQSDSNLLKEINPGLFPASRVILKEQHNKMKDIDVETRKNILEHANIMDIFFPRLIVSWPLWILALIVKLTASIGFLFCLLCLLFLGDWIIHGISQENITGMIRTLIFGISFISFSSILIYYFFGRNR</sequence>
<feature type="transmembrane region" description="Helical" evidence="1">
    <location>
        <begin position="566"/>
        <end position="591"/>
    </location>
</feature>
<dbReference type="EMBL" id="BSDY01000001">
    <property type="protein sequence ID" value="GLI54514.1"/>
    <property type="molecule type" value="Genomic_DNA"/>
</dbReference>
<comment type="caution">
    <text evidence="2">The sequence shown here is derived from an EMBL/GenBank/DDBJ whole genome shotgun (WGS) entry which is preliminary data.</text>
</comment>
<dbReference type="Pfam" id="PF07661">
    <property type="entry name" value="MORN_2"/>
    <property type="match status" value="4"/>
</dbReference>
<organism evidence="2 3">
    <name type="scientific">Propionigenium maris DSM 9537</name>
    <dbReference type="NCBI Taxonomy" id="1123000"/>
    <lineage>
        <taxon>Bacteria</taxon>
        <taxon>Fusobacteriati</taxon>
        <taxon>Fusobacteriota</taxon>
        <taxon>Fusobacteriia</taxon>
        <taxon>Fusobacteriales</taxon>
        <taxon>Fusobacteriaceae</taxon>
        <taxon>Propionigenium</taxon>
    </lineage>
</organism>
<feature type="transmembrane region" description="Helical" evidence="1">
    <location>
        <begin position="315"/>
        <end position="335"/>
    </location>
</feature>